<evidence type="ECO:0000313" key="1">
    <source>
        <dbReference type="EMBL" id="MDR9763422.1"/>
    </source>
</evidence>
<evidence type="ECO:0000313" key="2">
    <source>
        <dbReference type="Proteomes" id="UP001269402"/>
    </source>
</evidence>
<sequence length="461" mass="50857">MSTEEGLFPAELFRLALSLQIAAVAGDAEIAPAACLRMIIDQMGGKQSLDLKCTSEWRSAIAWCLSPSMVPDQTVRATMRSIEVGNACKRLRDRGIKIEINAFGVEVTDRLQTDIATRMESYVQLMGGAEVVKQVCSFVSACQMVHDGMWLLGNRVPHLYAGSMPAFPVGWVYSLGLRFAGKRGTARKPAVVWKSIIELAVDFAAVLDCQRYSQFEEMDVHASQAERNLRESLLWRELFVLPQVPAVALRALNNAFSALITDSDQSCLPWSVKSAIREIDGLLAISSDDRPSLHPRRKATSRFPTLFKIGLGAYGKVNPTYGNPIGGGNRNQSEFLFFDHDDVTILTMPAPFLREAFCLIVFTALVKNLDSKRSAKLVGDIFEYTLAMACRSKGGVVVAGTTYRDGKQKFEIDVGARDGDQVVFLESKAKSITAVARSGDLMAFFSDYRSRIIAIDRRQAK</sequence>
<reference evidence="2" key="1">
    <citation type="submission" date="2023-07" db="EMBL/GenBank/DDBJ databases">
        <title>Genomic characterization of faba bean (Vicia faba) microsymbionts in Mexican soils.</title>
        <authorList>
            <person name="Rivera Orduna F.N."/>
            <person name="Guevara-Luna J."/>
            <person name="Yan J."/>
            <person name="Arroyo-Herrera I."/>
            <person name="Li Y."/>
            <person name="Vasquez-Murrieta M.S."/>
            <person name="Wang E.T."/>
        </authorList>
    </citation>
    <scope>NUCLEOTIDE SEQUENCE [LARGE SCALE GENOMIC DNA]</scope>
    <source>
        <strain evidence="2">CH6</strain>
    </source>
</reference>
<dbReference type="EMBL" id="JAVLSH010000016">
    <property type="protein sequence ID" value="MDR9763422.1"/>
    <property type="molecule type" value="Genomic_DNA"/>
</dbReference>
<comment type="caution">
    <text evidence="1">The sequence shown here is derived from an EMBL/GenBank/DDBJ whole genome shotgun (WGS) entry which is preliminary data.</text>
</comment>
<dbReference type="Proteomes" id="UP001269402">
    <property type="component" value="Unassembled WGS sequence"/>
</dbReference>
<name>A0AAW8P8P2_9HYPH</name>
<accession>A0AAW8P8P2</accession>
<keyword evidence="2" id="KW-1185">Reference proteome</keyword>
<dbReference type="AlphaFoldDB" id="A0AAW8P8P2"/>
<protein>
    <submittedName>
        <fullName evidence="1">Uncharacterized protein</fullName>
    </submittedName>
</protein>
<dbReference type="RefSeq" id="WP_310806537.1">
    <property type="nucleotide sequence ID" value="NZ_JAVLSG010000013.1"/>
</dbReference>
<gene>
    <name evidence="1" type="ORF">RJJ37_27965</name>
</gene>
<organism evidence="1 2">
    <name type="scientific">Rhizobium redzepovicii</name>
    <dbReference type="NCBI Taxonomy" id="2867518"/>
    <lineage>
        <taxon>Bacteria</taxon>
        <taxon>Pseudomonadati</taxon>
        <taxon>Pseudomonadota</taxon>
        <taxon>Alphaproteobacteria</taxon>
        <taxon>Hyphomicrobiales</taxon>
        <taxon>Rhizobiaceae</taxon>
        <taxon>Rhizobium/Agrobacterium group</taxon>
        <taxon>Rhizobium</taxon>
    </lineage>
</organism>
<proteinExistence type="predicted"/>